<reference evidence="5" key="1">
    <citation type="submission" date="2018-06" db="EMBL/GenBank/DDBJ databases">
        <authorList>
            <person name="Zhirakovskaya E."/>
        </authorList>
    </citation>
    <scope>NUCLEOTIDE SEQUENCE</scope>
</reference>
<evidence type="ECO:0000259" key="4">
    <source>
        <dbReference type="PROSITE" id="PS50887"/>
    </source>
</evidence>
<gene>
    <name evidence="5" type="ORF">MNBD_GAMMA25-1029</name>
</gene>
<dbReference type="PROSITE" id="PS50883">
    <property type="entry name" value="EAL"/>
    <property type="match status" value="1"/>
</dbReference>
<dbReference type="SMART" id="SM00086">
    <property type="entry name" value="PAC"/>
    <property type="match status" value="2"/>
</dbReference>
<evidence type="ECO:0000259" key="1">
    <source>
        <dbReference type="PROSITE" id="PS50112"/>
    </source>
</evidence>
<dbReference type="Pfam" id="PF08447">
    <property type="entry name" value="PAS_3"/>
    <property type="match status" value="1"/>
</dbReference>
<dbReference type="Pfam" id="PF00989">
    <property type="entry name" value="PAS"/>
    <property type="match status" value="1"/>
</dbReference>
<feature type="domain" description="PAC" evidence="2">
    <location>
        <begin position="341"/>
        <end position="391"/>
    </location>
</feature>
<dbReference type="InterPro" id="IPR001633">
    <property type="entry name" value="EAL_dom"/>
</dbReference>
<dbReference type="Pfam" id="PF00990">
    <property type="entry name" value="GGDEF"/>
    <property type="match status" value="1"/>
</dbReference>
<dbReference type="InterPro" id="IPR011006">
    <property type="entry name" value="CheY-like_superfamily"/>
</dbReference>
<dbReference type="CDD" id="cd01948">
    <property type="entry name" value="EAL"/>
    <property type="match status" value="1"/>
</dbReference>
<dbReference type="Gene3D" id="3.40.50.2300">
    <property type="match status" value="1"/>
</dbReference>
<feature type="domain" description="EAL" evidence="3">
    <location>
        <begin position="565"/>
        <end position="819"/>
    </location>
</feature>
<dbReference type="InterPro" id="IPR000700">
    <property type="entry name" value="PAS-assoc_C"/>
</dbReference>
<evidence type="ECO:0000259" key="3">
    <source>
        <dbReference type="PROSITE" id="PS50883"/>
    </source>
</evidence>
<dbReference type="NCBIfam" id="TIGR00229">
    <property type="entry name" value="sensory_box"/>
    <property type="match status" value="2"/>
</dbReference>
<dbReference type="PROSITE" id="PS50887">
    <property type="entry name" value="GGDEF"/>
    <property type="match status" value="1"/>
</dbReference>
<dbReference type="EMBL" id="UOFY01000069">
    <property type="protein sequence ID" value="VAX11528.1"/>
    <property type="molecule type" value="Genomic_DNA"/>
</dbReference>
<dbReference type="SUPFAM" id="SSF141868">
    <property type="entry name" value="EAL domain-like"/>
    <property type="match status" value="1"/>
</dbReference>
<dbReference type="Gene3D" id="3.20.20.450">
    <property type="entry name" value="EAL domain"/>
    <property type="match status" value="1"/>
</dbReference>
<feature type="domain" description="PAS" evidence="1">
    <location>
        <begin position="142"/>
        <end position="212"/>
    </location>
</feature>
<evidence type="ECO:0000313" key="5">
    <source>
        <dbReference type="EMBL" id="VAX11528.1"/>
    </source>
</evidence>
<dbReference type="PANTHER" id="PTHR44757:SF4">
    <property type="entry name" value="DIGUANYLATE CYCLASE DGCE-RELATED"/>
    <property type="match status" value="1"/>
</dbReference>
<dbReference type="CDD" id="cd01949">
    <property type="entry name" value="GGDEF"/>
    <property type="match status" value="1"/>
</dbReference>
<evidence type="ECO:0000259" key="2">
    <source>
        <dbReference type="PROSITE" id="PS50113"/>
    </source>
</evidence>
<dbReference type="InterPro" id="IPR043128">
    <property type="entry name" value="Rev_trsase/Diguanyl_cyclase"/>
</dbReference>
<feature type="domain" description="PAC" evidence="2">
    <location>
        <begin position="215"/>
        <end position="266"/>
    </location>
</feature>
<dbReference type="InterPro" id="IPR013655">
    <property type="entry name" value="PAS_fold_3"/>
</dbReference>
<dbReference type="SUPFAM" id="SSF52172">
    <property type="entry name" value="CheY-like"/>
    <property type="match status" value="1"/>
</dbReference>
<dbReference type="PROSITE" id="PS50113">
    <property type="entry name" value="PAC"/>
    <property type="match status" value="2"/>
</dbReference>
<sequence length="824" mass="93636">MGTYPLNILILAGAEKAERIISSLAELNAIKTIQVASDKSSWLAAMQTTSWDFILSDLQLIDFDCLTLRDYLQKHDLDTPVMLMAQTGIEDELFTCLEVGFEYCILEQTLQYERLPALLRSVHARSQKFSQQRTIKDNFLNSYERYRDLFDNTNDLIQCLSAEGFFLYTNNAWRDAMGYTEEEVVSLTLLDVLHADSLSCCQERFDKLKKGECLSAIDFKFVSKSGESVYLQGDCGSIIRDGKAISTRGIFRNITEKVKTEEALKVSEARYQALYENAPDIYTTISPEGIVLSINNMGAQLLGYDSSELIGQPALNIVHPDDRRKVTAYLMKQFDNFTQNDDIEYRKIRKDGSVLWVHQRINQELNASESRLLVVCRDITDRRDLEEQLVYQATHDSLTNLINRREFEKRMHNVLSSPNKGEHVLCYLDLDQFKVINDTCGHIAGDELLRQVSGLLIQQVRSRDTLARLGGDEFAVLMEHCPLEQAEFCANRIRQAVEDFRFQWGERRFNIGVSIGVVPILENDININDLLSYADSACYTAKKQGRNQVHVRHKDESAATGQIAETGWISTITRALEDDHFHLYAQPIHSCCQSTCGERFEILLRMNDGDKLIRPGAFMPTAERYNLSTRIDRWVLENLLKWLELHPESVQRLDLCSINLSALSLCDKNFSQFAFDLLKSSSLPQEKICFEITETAAISNLSQAIEFIETLKSLGCHFALDDFGSGLSSFAYLKNLPVDMVKIDGTFIRNISHNNVERAMVKSICDIVSLMGKQTTAEYVENEASLKVLHSLGVDFVQGHYLGIPKPLDHFSGGQVIPFNEIKY</sequence>
<dbReference type="InterPro" id="IPR001610">
    <property type="entry name" value="PAC"/>
</dbReference>
<dbReference type="Pfam" id="PF00563">
    <property type="entry name" value="EAL"/>
    <property type="match status" value="1"/>
</dbReference>
<dbReference type="InterPro" id="IPR052155">
    <property type="entry name" value="Biofilm_reg_signaling"/>
</dbReference>
<dbReference type="SMART" id="SM00267">
    <property type="entry name" value="GGDEF"/>
    <property type="match status" value="1"/>
</dbReference>
<dbReference type="InterPro" id="IPR000014">
    <property type="entry name" value="PAS"/>
</dbReference>
<dbReference type="SMART" id="SM00091">
    <property type="entry name" value="PAS"/>
    <property type="match status" value="2"/>
</dbReference>
<dbReference type="AlphaFoldDB" id="A0A3B1BJC6"/>
<dbReference type="SUPFAM" id="SSF55073">
    <property type="entry name" value="Nucleotide cyclase"/>
    <property type="match status" value="1"/>
</dbReference>
<name>A0A3B1BJC6_9ZZZZ</name>
<feature type="domain" description="GGDEF" evidence="4">
    <location>
        <begin position="421"/>
        <end position="554"/>
    </location>
</feature>
<dbReference type="InterPro" id="IPR013767">
    <property type="entry name" value="PAS_fold"/>
</dbReference>
<dbReference type="InterPro" id="IPR035919">
    <property type="entry name" value="EAL_sf"/>
</dbReference>
<organism evidence="5">
    <name type="scientific">hydrothermal vent metagenome</name>
    <dbReference type="NCBI Taxonomy" id="652676"/>
    <lineage>
        <taxon>unclassified sequences</taxon>
        <taxon>metagenomes</taxon>
        <taxon>ecological metagenomes</taxon>
    </lineage>
</organism>
<dbReference type="CDD" id="cd00130">
    <property type="entry name" value="PAS"/>
    <property type="match status" value="2"/>
</dbReference>
<dbReference type="SUPFAM" id="SSF55785">
    <property type="entry name" value="PYP-like sensor domain (PAS domain)"/>
    <property type="match status" value="2"/>
</dbReference>
<dbReference type="Gene3D" id="3.30.70.270">
    <property type="match status" value="1"/>
</dbReference>
<dbReference type="PANTHER" id="PTHR44757">
    <property type="entry name" value="DIGUANYLATE CYCLASE DGCP"/>
    <property type="match status" value="1"/>
</dbReference>
<feature type="domain" description="PAS" evidence="1">
    <location>
        <begin position="267"/>
        <end position="337"/>
    </location>
</feature>
<proteinExistence type="predicted"/>
<dbReference type="NCBIfam" id="TIGR00254">
    <property type="entry name" value="GGDEF"/>
    <property type="match status" value="1"/>
</dbReference>
<dbReference type="PROSITE" id="PS50112">
    <property type="entry name" value="PAS"/>
    <property type="match status" value="2"/>
</dbReference>
<dbReference type="InterPro" id="IPR029787">
    <property type="entry name" value="Nucleotide_cyclase"/>
</dbReference>
<accession>A0A3B1BJC6</accession>
<dbReference type="InterPro" id="IPR000160">
    <property type="entry name" value="GGDEF_dom"/>
</dbReference>
<dbReference type="SMART" id="SM00052">
    <property type="entry name" value="EAL"/>
    <property type="match status" value="1"/>
</dbReference>
<protein>
    <submittedName>
        <fullName evidence="5">Diguanylate cyclase/phosphodiesterase (GGDEF &amp; EAL domains) with PAS/PAC sensor(S)</fullName>
    </submittedName>
</protein>
<dbReference type="InterPro" id="IPR035965">
    <property type="entry name" value="PAS-like_dom_sf"/>
</dbReference>
<dbReference type="Gene3D" id="3.30.450.20">
    <property type="entry name" value="PAS domain"/>
    <property type="match status" value="2"/>
</dbReference>
<dbReference type="FunFam" id="3.30.70.270:FF:000001">
    <property type="entry name" value="Diguanylate cyclase domain protein"/>
    <property type="match status" value="1"/>
</dbReference>
<dbReference type="GO" id="GO:0006355">
    <property type="term" value="P:regulation of DNA-templated transcription"/>
    <property type="evidence" value="ECO:0007669"/>
    <property type="project" value="InterPro"/>
</dbReference>